<accession>A0A8H6W5D2</accession>
<gene>
    <name evidence="2" type="ORF">MIND_00431600</name>
</gene>
<evidence type="ECO:0000256" key="1">
    <source>
        <dbReference type="SAM" id="MobiDB-lite"/>
    </source>
</evidence>
<proteinExistence type="predicted"/>
<protein>
    <submittedName>
        <fullName evidence="2">Uncharacterized protein</fullName>
    </submittedName>
</protein>
<reference evidence="2" key="1">
    <citation type="submission" date="2020-05" db="EMBL/GenBank/DDBJ databases">
        <title>Mycena genomes resolve the evolution of fungal bioluminescence.</title>
        <authorList>
            <person name="Tsai I.J."/>
        </authorList>
    </citation>
    <scope>NUCLEOTIDE SEQUENCE</scope>
    <source>
        <strain evidence="2">171206Taipei</strain>
    </source>
</reference>
<keyword evidence="3" id="KW-1185">Reference proteome</keyword>
<dbReference type="OrthoDB" id="2393824at2759"/>
<organism evidence="2 3">
    <name type="scientific">Mycena indigotica</name>
    <dbReference type="NCBI Taxonomy" id="2126181"/>
    <lineage>
        <taxon>Eukaryota</taxon>
        <taxon>Fungi</taxon>
        <taxon>Dikarya</taxon>
        <taxon>Basidiomycota</taxon>
        <taxon>Agaricomycotina</taxon>
        <taxon>Agaricomycetes</taxon>
        <taxon>Agaricomycetidae</taxon>
        <taxon>Agaricales</taxon>
        <taxon>Marasmiineae</taxon>
        <taxon>Mycenaceae</taxon>
        <taxon>Mycena</taxon>
    </lineage>
</organism>
<name>A0A8H6W5D2_9AGAR</name>
<evidence type="ECO:0000313" key="3">
    <source>
        <dbReference type="Proteomes" id="UP000636479"/>
    </source>
</evidence>
<dbReference type="RefSeq" id="XP_037221423.1">
    <property type="nucleotide sequence ID" value="XM_037361131.1"/>
</dbReference>
<feature type="region of interest" description="Disordered" evidence="1">
    <location>
        <begin position="896"/>
        <end position="950"/>
    </location>
</feature>
<sequence length="950" mass="107122">MNQTVNEELSRMAETLESLKASAINSIEDAVPILSLLLSIALLESGRPLDAELVSESVCRHILHTRDHLYELLKANKYPSPRIIQSASFPLLVSGSARKYLEETRPYVEKCSSTGEIFSPWLGRGKYSDPDVVRHLDSLKLPRTDDLQIAMHNLGMFKQDPVLNERVERLFSPSDKFFINASGTGKSRLCHEGLCSNWGLYFTFTLGHSKLGSHDFELAIQTHCGFRGGFNDTELDDQAMREQNSACALRYFGAILLARLLVFQMFLETATSGEGLKAEHKARWLQTQLTARRSTRVGRDAFSSLTDLLVANDAPFLQSNIDGALRKIRTMIGPDEPLFIVLDEAHIACETLPDAFGDGKPLLWEIIRGWKALTRETCKFICVGTRIPFSMVADGFDLFSATGCFDDPDTHEAYINQFLPPKLRDSASGRLLVARLWRWCRGRYSLTNEFLSMLLQEGLEYPHNSFSHFVENATELAPLDALKTIFEEGLARDHVWKSSTNRISDFSEIPSDHKELLLEILYSYMSTHEGRRFNAGEYPALVTNEGCARFIDGEDLQIGLDEPLYLVCAARQLFPFPMKAYLRDRPHHYPSTFITSLRLNPPTTRKSLAHCLAFYITQVFGEPRSLLDIVDFPHAVPPWARQTAQLVRLFLDEQGDRQYQMVLPNAYESVTPLATVTTTLDETTRWISHEYGTAFCIPSSPNIDLLYALKLADNSFIWVAARLFATDEPVMPDALDPAISLLDIDSLFVETTVDFATSRRAADGLRSLSGVRQRPCVLRTISSFPVEVDLRTSVDKRLRDVAALSLTKLRLQECQVMQEDFFAALVNGVIAGTKRKSRWDDGSMHVERKRARNIVEKLKAAQQLDEDDLDYPDPNAPQYDPTITWDVRVEDLWEREARSSSTRGAVQALPSPRKPRKQKSQPSKAKPDVPVSKAKSSRKPPTARAGKPHR</sequence>
<dbReference type="EMBL" id="JACAZF010000004">
    <property type="protein sequence ID" value="KAF7306404.1"/>
    <property type="molecule type" value="Genomic_DNA"/>
</dbReference>
<evidence type="ECO:0000313" key="2">
    <source>
        <dbReference type="EMBL" id="KAF7306404.1"/>
    </source>
</evidence>
<feature type="region of interest" description="Disordered" evidence="1">
    <location>
        <begin position="863"/>
        <end position="882"/>
    </location>
</feature>
<dbReference type="GeneID" id="59343647"/>
<comment type="caution">
    <text evidence="2">The sequence shown here is derived from an EMBL/GenBank/DDBJ whole genome shotgun (WGS) entry which is preliminary data.</text>
</comment>
<dbReference type="Proteomes" id="UP000636479">
    <property type="component" value="Unassembled WGS sequence"/>
</dbReference>
<dbReference type="AlphaFoldDB" id="A0A8H6W5D2"/>